<accession>A0A2J6PWF9</accession>
<dbReference type="OrthoDB" id="3552065at2759"/>
<keyword evidence="3" id="KW-1185">Reference proteome</keyword>
<reference evidence="2 3" key="1">
    <citation type="submission" date="2016-05" db="EMBL/GenBank/DDBJ databases">
        <title>A degradative enzymes factory behind the ericoid mycorrhizal symbiosis.</title>
        <authorList>
            <consortium name="DOE Joint Genome Institute"/>
            <person name="Martino E."/>
            <person name="Morin E."/>
            <person name="Grelet G."/>
            <person name="Kuo A."/>
            <person name="Kohler A."/>
            <person name="Daghino S."/>
            <person name="Barry K."/>
            <person name="Choi C."/>
            <person name="Cichocki N."/>
            <person name="Clum A."/>
            <person name="Copeland A."/>
            <person name="Hainaut M."/>
            <person name="Haridas S."/>
            <person name="Labutti K."/>
            <person name="Lindquist E."/>
            <person name="Lipzen A."/>
            <person name="Khouja H.-R."/>
            <person name="Murat C."/>
            <person name="Ohm R."/>
            <person name="Olson A."/>
            <person name="Spatafora J."/>
            <person name="Veneault-Fourrey C."/>
            <person name="Henrissat B."/>
            <person name="Grigoriev I."/>
            <person name="Martin F."/>
            <person name="Perotto S."/>
        </authorList>
    </citation>
    <scope>NUCLEOTIDE SEQUENCE [LARGE SCALE GENOMIC DNA]</scope>
    <source>
        <strain evidence="2 3">UAMH 7357</strain>
    </source>
</reference>
<proteinExistence type="predicted"/>
<evidence type="ECO:0000313" key="3">
    <source>
        <dbReference type="Proteomes" id="UP000235672"/>
    </source>
</evidence>
<dbReference type="AlphaFoldDB" id="A0A2J6PWF9"/>
<organism evidence="2 3">
    <name type="scientific">Hyaloscypha hepaticicola</name>
    <dbReference type="NCBI Taxonomy" id="2082293"/>
    <lineage>
        <taxon>Eukaryota</taxon>
        <taxon>Fungi</taxon>
        <taxon>Dikarya</taxon>
        <taxon>Ascomycota</taxon>
        <taxon>Pezizomycotina</taxon>
        <taxon>Leotiomycetes</taxon>
        <taxon>Helotiales</taxon>
        <taxon>Hyaloscyphaceae</taxon>
        <taxon>Hyaloscypha</taxon>
    </lineage>
</organism>
<gene>
    <name evidence="2" type="ORF">NA56DRAFT_252396</name>
</gene>
<keyword evidence="1" id="KW-0472">Membrane</keyword>
<keyword evidence="1" id="KW-1133">Transmembrane helix</keyword>
<name>A0A2J6PWF9_9HELO</name>
<evidence type="ECO:0000256" key="1">
    <source>
        <dbReference type="SAM" id="Phobius"/>
    </source>
</evidence>
<evidence type="ECO:0000313" key="2">
    <source>
        <dbReference type="EMBL" id="PMD18363.1"/>
    </source>
</evidence>
<keyword evidence="1" id="KW-0812">Transmembrane</keyword>
<dbReference type="Proteomes" id="UP000235672">
    <property type="component" value="Unassembled WGS sequence"/>
</dbReference>
<dbReference type="EMBL" id="KZ613495">
    <property type="protein sequence ID" value="PMD18363.1"/>
    <property type="molecule type" value="Genomic_DNA"/>
</dbReference>
<feature type="transmembrane region" description="Helical" evidence="1">
    <location>
        <begin position="25"/>
        <end position="43"/>
    </location>
</feature>
<sequence>MRSSPRALASSFNLQFYLVSTSDKIALSFGFVSTLIAIVTVFVSRRTYYIPSRDLEQLSTPNLGSATQAQGDMVIEEMRLRRWSTLKKTCG</sequence>
<protein>
    <submittedName>
        <fullName evidence="2">Uncharacterized protein</fullName>
    </submittedName>
</protein>